<organism evidence="2 3">
    <name type="scientific">Trema orientale</name>
    <name type="common">Charcoal tree</name>
    <name type="synonym">Celtis orientalis</name>
    <dbReference type="NCBI Taxonomy" id="63057"/>
    <lineage>
        <taxon>Eukaryota</taxon>
        <taxon>Viridiplantae</taxon>
        <taxon>Streptophyta</taxon>
        <taxon>Embryophyta</taxon>
        <taxon>Tracheophyta</taxon>
        <taxon>Spermatophyta</taxon>
        <taxon>Magnoliopsida</taxon>
        <taxon>eudicotyledons</taxon>
        <taxon>Gunneridae</taxon>
        <taxon>Pentapetalae</taxon>
        <taxon>rosids</taxon>
        <taxon>fabids</taxon>
        <taxon>Rosales</taxon>
        <taxon>Cannabaceae</taxon>
        <taxon>Trema</taxon>
    </lineage>
</organism>
<evidence type="ECO:0000313" key="2">
    <source>
        <dbReference type="EMBL" id="POO03910.1"/>
    </source>
</evidence>
<proteinExistence type="predicted"/>
<dbReference type="InterPro" id="IPR052929">
    <property type="entry name" value="RNase_H-like_EbsB-rel"/>
</dbReference>
<dbReference type="InterPro" id="IPR044730">
    <property type="entry name" value="RNase_H-like_dom_plant"/>
</dbReference>
<sequence>MDTALGAGHNYIGVGAVIRDSLGSVRAALSKKIVSIFSPFLAECINIREGIMLAVEYNLPISFIKSDSRNAILVVQNGFLYSLKGPILKDIYSSFYLLGNVTCYHISRLGNMVAHNLAHFRFRSRIDQVWVDETPTCVHCYVLNDLLV</sequence>
<comment type="caution">
    <text evidence="2">The sequence shown here is derived from an EMBL/GenBank/DDBJ whole genome shotgun (WGS) entry which is preliminary data.</text>
</comment>
<dbReference type="CDD" id="cd06222">
    <property type="entry name" value="RNase_H_like"/>
    <property type="match status" value="1"/>
</dbReference>
<dbReference type="GO" id="GO:0004523">
    <property type="term" value="F:RNA-DNA hybrid ribonuclease activity"/>
    <property type="evidence" value="ECO:0007669"/>
    <property type="project" value="InterPro"/>
</dbReference>
<dbReference type="GO" id="GO:0003676">
    <property type="term" value="F:nucleic acid binding"/>
    <property type="evidence" value="ECO:0007669"/>
    <property type="project" value="InterPro"/>
</dbReference>
<reference evidence="3" key="1">
    <citation type="submission" date="2016-06" db="EMBL/GenBank/DDBJ databases">
        <title>Parallel loss of symbiosis genes in relatives of nitrogen-fixing non-legume Parasponia.</title>
        <authorList>
            <person name="Van Velzen R."/>
            <person name="Holmer R."/>
            <person name="Bu F."/>
            <person name="Rutten L."/>
            <person name="Van Zeijl A."/>
            <person name="Liu W."/>
            <person name="Santuari L."/>
            <person name="Cao Q."/>
            <person name="Sharma T."/>
            <person name="Shen D."/>
            <person name="Roswanjaya Y."/>
            <person name="Wardhani T."/>
            <person name="Kalhor M.S."/>
            <person name="Jansen J."/>
            <person name="Van den Hoogen J."/>
            <person name="Gungor B."/>
            <person name="Hartog M."/>
            <person name="Hontelez J."/>
            <person name="Verver J."/>
            <person name="Yang W.-C."/>
            <person name="Schijlen E."/>
            <person name="Repin R."/>
            <person name="Schilthuizen M."/>
            <person name="Schranz E."/>
            <person name="Heidstra R."/>
            <person name="Miyata K."/>
            <person name="Fedorova E."/>
            <person name="Kohlen W."/>
            <person name="Bisseling T."/>
            <person name="Smit S."/>
            <person name="Geurts R."/>
        </authorList>
    </citation>
    <scope>NUCLEOTIDE SEQUENCE [LARGE SCALE GENOMIC DNA]</scope>
    <source>
        <strain evidence="3">cv. RG33-2</strain>
    </source>
</reference>
<dbReference type="InParanoid" id="A0A2P5G1I5"/>
<feature type="domain" description="RNase H type-1" evidence="1">
    <location>
        <begin position="7"/>
        <end position="119"/>
    </location>
</feature>
<evidence type="ECO:0000313" key="3">
    <source>
        <dbReference type="Proteomes" id="UP000237000"/>
    </source>
</evidence>
<dbReference type="AlphaFoldDB" id="A0A2P5G1I5"/>
<dbReference type="Pfam" id="PF13456">
    <property type="entry name" value="RVT_3"/>
    <property type="match status" value="1"/>
</dbReference>
<dbReference type="OrthoDB" id="1193612at2759"/>
<dbReference type="EMBL" id="JXTC01000001">
    <property type="protein sequence ID" value="POO03910.1"/>
    <property type="molecule type" value="Genomic_DNA"/>
</dbReference>
<evidence type="ECO:0000259" key="1">
    <source>
        <dbReference type="Pfam" id="PF13456"/>
    </source>
</evidence>
<protein>
    <recommendedName>
        <fullName evidence="1">RNase H type-1 domain-containing protein</fullName>
    </recommendedName>
</protein>
<dbReference type="PANTHER" id="PTHR47074:SF11">
    <property type="entry name" value="REVERSE TRANSCRIPTASE-LIKE PROTEIN"/>
    <property type="match status" value="1"/>
</dbReference>
<name>A0A2P5G1I5_TREOI</name>
<dbReference type="Proteomes" id="UP000237000">
    <property type="component" value="Unassembled WGS sequence"/>
</dbReference>
<accession>A0A2P5G1I5</accession>
<dbReference type="InterPro" id="IPR002156">
    <property type="entry name" value="RNaseH_domain"/>
</dbReference>
<keyword evidence="3" id="KW-1185">Reference proteome</keyword>
<gene>
    <name evidence="2" type="ORF">TorRG33x02_002140</name>
</gene>
<dbReference type="PANTHER" id="PTHR47074">
    <property type="entry name" value="BNAC02G40300D PROTEIN"/>
    <property type="match status" value="1"/>
</dbReference>